<dbReference type="OrthoDB" id="10669034at2759"/>
<proteinExistence type="predicted"/>
<keyword evidence="1" id="KW-1133">Transmembrane helix</keyword>
<sequence>MKQNIKIFISTKIVTFILLSWICHFYFDMITFNKYLYENYTYYEKNDIRNYRLLGIRRQNHVSAIVGLKYMIPNNELEDKKNICNNEKGGESKYELQDGGTSSNVQYNKRAKKNKTYIFETKKYSHIEKQIFKELDFFNFLKNNRTISNKLYENMVLKKYQLRILTPIILLILLSISLILDYCFNCGLARGLYKLLSFSLGKRAMGKFHTSLKSYIDSLFNYTPKGDGASNILYITPFFRFLIYFTSFVIFGIIIILGILYYHKKVKKYEKIIYRKR</sequence>
<keyword evidence="1" id="KW-0472">Membrane</keyword>
<keyword evidence="1" id="KW-0812">Transmembrane</keyword>
<organism evidence="2 3">
    <name type="scientific">Plasmodium malariae</name>
    <dbReference type="NCBI Taxonomy" id="5858"/>
    <lineage>
        <taxon>Eukaryota</taxon>
        <taxon>Sar</taxon>
        <taxon>Alveolata</taxon>
        <taxon>Apicomplexa</taxon>
        <taxon>Aconoidasida</taxon>
        <taxon>Haemosporida</taxon>
        <taxon>Plasmodiidae</taxon>
        <taxon>Plasmodium</taxon>
        <taxon>Plasmodium (Plasmodium)</taxon>
    </lineage>
</organism>
<dbReference type="EMBL" id="FLRL01000002">
    <property type="protein sequence ID" value="SBT85447.1"/>
    <property type="molecule type" value="Genomic_DNA"/>
</dbReference>
<keyword evidence="3" id="KW-1185">Reference proteome</keyword>
<dbReference type="Pfam" id="PF12420">
    <property type="entry name" value="DUF3671"/>
    <property type="match status" value="1"/>
</dbReference>
<accession>A0A1D3JGR5</accession>
<gene>
    <name evidence="2" type="primary">PmUG01_00027700</name>
    <name evidence="2" type="ORF">PMUG01_00027700</name>
</gene>
<evidence type="ECO:0000313" key="3">
    <source>
        <dbReference type="Proteomes" id="UP000219813"/>
    </source>
</evidence>
<reference evidence="2 3" key="1">
    <citation type="submission" date="2016-06" db="EMBL/GenBank/DDBJ databases">
        <authorList>
            <consortium name="Pathogen Informatics"/>
        </authorList>
    </citation>
    <scope>NUCLEOTIDE SEQUENCE [LARGE SCALE GENOMIC DNA]</scope>
</reference>
<dbReference type="KEGG" id="pmal:PMUG01_00027700"/>
<dbReference type="GeneID" id="39865735"/>
<dbReference type="RefSeq" id="XP_028858864.1">
    <property type="nucleotide sequence ID" value="XM_029003133.1"/>
</dbReference>
<dbReference type="AlphaFoldDB" id="A0A1D3JGR5"/>
<feature type="transmembrane region" description="Helical" evidence="1">
    <location>
        <begin position="241"/>
        <end position="262"/>
    </location>
</feature>
<feature type="transmembrane region" description="Helical" evidence="1">
    <location>
        <begin position="160"/>
        <end position="180"/>
    </location>
</feature>
<dbReference type="VEuPathDB" id="PlasmoDB:PmUG01_00027700"/>
<dbReference type="Proteomes" id="UP000219813">
    <property type="component" value="Unassembled WGS sequence"/>
</dbReference>
<evidence type="ECO:0000313" key="2">
    <source>
        <dbReference type="EMBL" id="SBT85447.1"/>
    </source>
</evidence>
<protein>
    <submittedName>
        <fullName evidence="2">Fam-l protein</fullName>
    </submittedName>
</protein>
<feature type="transmembrane region" description="Helical" evidence="1">
    <location>
        <begin position="6"/>
        <end position="27"/>
    </location>
</feature>
<name>A0A1D3JGR5_PLAMA</name>
<dbReference type="InterPro" id="IPR022139">
    <property type="entry name" value="Fam-L/Fam-M-like_plasmodium"/>
</dbReference>
<evidence type="ECO:0000256" key="1">
    <source>
        <dbReference type="SAM" id="Phobius"/>
    </source>
</evidence>